<dbReference type="PANTHER" id="PTHR14359:SF6">
    <property type="entry name" value="PHOSPHOPANTOTHENOYLCYSTEINE DECARBOXYLASE"/>
    <property type="match status" value="1"/>
</dbReference>
<gene>
    <name evidence="3 7" type="primary">coaBC</name>
    <name evidence="7" type="ORF">J3U88_01570</name>
</gene>
<accession>A0A8J7U1X5</accession>
<reference evidence="7" key="1">
    <citation type="submission" date="2021-03" db="EMBL/GenBank/DDBJ databases">
        <authorList>
            <person name="Wang G."/>
        </authorList>
    </citation>
    <scope>NUCLEOTIDE SEQUENCE</scope>
    <source>
        <strain evidence="7">KCTC 12899</strain>
    </source>
</reference>
<feature type="binding site" evidence="3">
    <location>
        <position position="346"/>
    </location>
    <ligand>
        <name>CTP</name>
        <dbReference type="ChEBI" id="CHEBI:37563"/>
    </ligand>
</feature>
<dbReference type="RefSeq" id="WP_207856362.1">
    <property type="nucleotide sequence ID" value="NZ_JAFREP010000001.1"/>
</dbReference>
<comment type="cofactor">
    <cofactor evidence="3">
        <name>FMN</name>
        <dbReference type="ChEBI" id="CHEBI:58210"/>
    </cofactor>
    <text evidence="3">Binds 1 FMN per subunit.</text>
</comment>
<evidence type="ECO:0000256" key="4">
    <source>
        <dbReference type="RuleBase" id="RU364078"/>
    </source>
</evidence>
<dbReference type="HAMAP" id="MF_02225">
    <property type="entry name" value="CoaBC"/>
    <property type="match status" value="1"/>
</dbReference>
<feature type="active site" description="Proton donor" evidence="3">
    <location>
        <position position="166"/>
    </location>
</feature>
<feature type="domain" description="DNA/pantothenate metabolism flavoprotein C-terminal" evidence="6">
    <location>
        <begin position="195"/>
        <end position="403"/>
    </location>
</feature>
<sequence>MLADFQASEIVGERASIALGITGGIAAYKAAELVRLLVGAGHTVYPIMTRWATEFVAPLTFQTLSGHPVRMATAGFADGGIDHIDLIRKCELLLVAPLTANTMAKMAGGLADNFLTSTYLAHRGKTMVCPAMNTAMLEHPATRRNMAQLQADGVEVVLGEAGDLACGEVGAGRMAEAATILDHVRWVLAPKHPFLEGKRVLVSAGPTQEDVDPVRFLTNRSSGKMGLAVAAAFRDAGAEVEVVHGPIHVPVPARVKARPVRSAADMASVVLSRQPDVDIIVMAAAVADFRPRPSTEKLKKAAFDGALHLDRTQDILATLGQRKRADQCLVGFAAETGSVLENAAKKIRDKNLDFIFANDVAAAGLGFAGDRNRLIALNRHGVQHDLGTRDKEALARELVAYVVHELQHRS</sequence>
<evidence type="ECO:0000256" key="2">
    <source>
        <dbReference type="ARBA" id="ARBA00023239"/>
    </source>
</evidence>
<feature type="binding site" evidence="3">
    <location>
        <position position="297"/>
    </location>
    <ligand>
        <name>CTP</name>
        <dbReference type="ChEBI" id="CHEBI:37563"/>
    </ligand>
</feature>
<name>A0A8J7U1X5_9BACT</name>
<dbReference type="GO" id="GO:0010181">
    <property type="term" value="F:FMN binding"/>
    <property type="evidence" value="ECO:0007669"/>
    <property type="project" value="UniProtKB-UniRule"/>
</dbReference>
<comment type="similarity">
    <text evidence="3 4">In the N-terminal section; belongs to the HFCD (homo-oligomeric flavin containing Cys decarboxylase) superfamily.</text>
</comment>
<keyword evidence="3 4" id="KW-0288">FMN</keyword>
<dbReference type="GO" id="GO:0015937">
    <property type="term" value="P:coenzyme A biosynthetic process"/>
    <property type="evidence" value="ECO:0007669"/>
    <property type="project" value="UniProtKB-UniRule"/>
</dbReference>
<comment type="function">
    <text evidence="3">Catalyzes two sequential steps in the biosynthesis of coenzyme A. In the first step cysteine is conjugated to 4'-phosphopantothenate to form 4-phosphopantothenoylcysteine. In the second step the latter compound is decarboxylated to form 4'-phosphopantotheine.</text>
</comment>
<comment type="similarity">
    <text evidence="3 4">In the C-terminal section; belongs to the PPC synthetase family.</text>
</comment>
<comment type="caution">
    <text evidence="7">The sequence shown here is derived from an EMBL/GenBank/DDBJ whole genome shotgun (WGS) entry which is preliminary data.</text>
</comment>
<evidence type="ECO:0000313" key="7">
    <source>
        <dbReference type="EMBL" id="MBO1317129.1"/>
    </source>
</evidence>
<evidence type="ECO:0000259" key="6">
    <source>
        <dbReference type="Pfam" id="PF04127"/>
    </source>
</evidence>
<dbReference type="GO" id="GO:0071513">
    <property type="term" value="C:phosphopantothenoylcysteine decarboxylase complex"/>
    <property type="evidence" value="ECO:0007669"/>
    <property type="project" value="TreeGrafter"/>
</dbReference>
<evidence type="ECO:0000256" key="3">
    <source>
        <dbReference type="HAMAP-Rule" id="MF_02225"/>
    </source>
</evidence>
<dbReference type="EC" id="6.3.2.5" evidence="3"/>
<dbReference type="GO" id="GO:0004632">
    <property type="term" value="F:phosphopantothenate--cysteine ligase activity"/>
    <property type="evidence" value="ECO:0007669"/>
    <property type="project" value="UniProtKB-UniRule"/>
</dbReference>
<protein>
    <recommendedName>
        <fullName evidence="3">Coenzyme A biosynthesis bifunctional protein CoaBC</fullName>
    </recommendedName>
    <alternativeName>
        <fullName evidence="3">DNA/pantothenate metabolism flavoprotein</fullName>
    </alternativeName>
    <alternativeName>
        <fullName evidence="3">Phosphopantothenoylcysteine synthetase/decarboxylase</fullName>
        <shortName evidence="3">PPCS-PPCDC</shortName>
    </alternativeName>
    <domain>
        <recommendedName>
            <fullName evidence="3">Phosphopantothenoylcysteine decarboxylase</fullName>
            <shortName evidence="3">PPC decarboxylase</shortName>
            <shortName evidence="3">PPC-DC</shortName>
            <ecNumber evidence="3">4.1.1.36</ecNumber>
        </recommendedName>
        <alternativeName>
            <fullName evidence="3">CoaC</fullName>
        </alternativeName>
    </domain>
    <domain>
        <recommendedName>
            <fullName evidence="3">Phosphopantothenate--cysteine ligase</fullName>
            <ecNumber evidence="3">6.3.2.5</ecNumber>
        </recommendedName>
        <alternativeName>
            <fullName evidence="3">CoaB</fullName>
        </alternativeName>
        <alternativeName>
            <fullName evidence="3">Phosphopantothenoylcysteine synthetase</fullName>
            <shortName evidence="3">PPC synthetase</shortName>
            <shortName evidence="3">PPC-S</shortName>
        </alternativeName>
    </domain>
</protein>
<evidence type="ECO:0000313" key="8">
    <source>
        <dbReference type="Proteomes" id="UP000664417"/>
    </source>
</evidence>
<keyword evidence="3" id="KW-0460">Magnesium</keyword>
<evidence type="ECO:0000259" key="5">
    <source>
        <dbReference type="Pfam" id="PF02441"/>
    </source>
</evidence>
<keyword evidence="3 4" id="KW-0436">Ligase</keyword>
<dbReference type="InterPro" id="IPR003382">
    <property type="entry name" value="Flavoprotein"/>
</dbReference>
<dbReference type="SUPFAM" id="SSF52507">
    <property type="entry name" value="Homo-oligomeric flavin-containing Cys decarboxylases, HFCD"/>
    <property type="match status" value="1"/>
</dbReference>
<comment type="caution">
    <text evidence="3">Lacks conserved residue(s) required for the propagation of feature annotation.</text>
</comment>
<comment type="cofactor">
    <cofactor evidence="3">
        <name>Mg(2+)</name>
        <dbReference type="ChEBI" id="CHEBI:18420"/>
    </cofactor>
</comment>
<comment type="pathway">
    <text evidence="3 4">Cofactor biosynthesis; coenzyme A biosynthesis; CoA from (R)-pantothenate: step 2/5.</text>
</comment>
<proteinExistence type="inferred from homology"/>
<dbReference type="Gene3D" id="3.40.50.10300">
    <property type="entry name" value="CoaB-like"/>
    <property type="match status" value="1"/>
</dbReference>
<dbReference type="SUPFAM" id="SSF102645">
    <property type="entry name" value="CoaB-like"/>
    <property type="match status" value="1"/>
</dbReference>
<feature type="domain" description="Flavoprotein" evidence="5">
    <location>
        <begin position="16"/>
        <end position="184"/>
    </location>
</feature>
<feature type="binding site" evidence="3">
    <location>
        <position position="288"/>
    </location>
    <ligand>
        <name>CTP</name>
        <dbReference type="ChEBI" id="CHEBI:37563"/>
    </ligand>
</feature>
<keyword evidence="2 3" id="KW-0456">Lyase</keyword>
<dbReference type="Proteomes" id="UP000664417">
    <property type="component" value="Unassembled WGS sequence"/>
</dbReference>
<comment type="catalytic activity">
    <reaction evidence="3 4">
        <text>(R)-4'-phosphopantothenate + L-cysteine + CTP = N-[(R)-4-phosphopantothenoyl]-L-cysteine + CMP + diphosphate + H(+)</text>
        <dbReference type="Rhea" id="RHEA:19397"/>
        <dbReference type="ChEBI" id="CHEBI:10986"/>
        <dbReference type="ChEBI" id="CHEBI:15378"/>
        <dbReference type="ChEBI" id="CHEBI:33019"/>
        <dbReference type="ChEBI" id="CHEBI:35235"/>
        <dbReference type="ChEBI" id="CHEBI:37563"/>
        <dbReference type="ChEBI" id="CHEBI:59458"/>
        <dbReference type="ChEBI" id="CHEBI:60377"/>
        <dbReference type="EC" id="6.3.2.5"/>
    </reaction>
</comment>
<dbReference type="GO" id="GO:0046872">
    <property type="term" value="F:metal ion binding"/>
    <property type="evidence" value="ECO:0007669"/>
    <property type="project" value="UniProtKB-KW"/>
</dbReference>
<keyword evidence="3" id="KW-0479">Metal-binding</keyword>
<dbReference type="Pfam" id="PF02441">
    <property type="entry name" value="Flavoprotein"/>
    <property type="match status" value="1"/>
</dbReference>
<organism evidence="7 8">
    <name type="scientific">Acanthopleuribacter pedis</name>
    <dbReference type="NCBI Taxonomy" id="442870"/>
    <lineage>
        <taxon>Bacteria</taxon>
        <taxon>Pseudomonadati</taxon>
        <taxon>Acidobacteriota</taxon>
        <taxon>Holophagae</taxon>
        <taxon>Acanthopleuribacterales</taxon>
        <taxon>Acanthopleuribacteraceae</taxon>
        <taxon>Acanthopleuribacter</taxon>
    </lineage>
</organism>
<dbReference type="GO" id="GO:0015941">
    <property type="term" value="P:pantothenate catabolic process"/>
    <property type="evidence" value="ECO:0007669"/>
    <property type="project" value="InterPro"/>
</dbReference>
<dbReference type="AlphaFoldDB" id="A0A8J7U1X5"/>
<dbReference type="InterPro" id="IPR005252">
    <property type="entry name" value="CoaBC"/>
</dbReference>
<keyword evidence="8" id="KW-1185">Reference proteome</keyword>
<comment type="pathway">
    <text evidence="3 4">Cofactor biosynthesis; coenzyme A biosynthesis; CoA from (R)-pantothenate: step 3/5.</text>
</comment>
<dbReference type="UniPathway" id="UPA00241">
    <property type="reaction ID" value="UER00353"/>
</dbReference>
<feature type="binding site" evidence="3">
    <location>
        <position position="332"/>
    </location>
    <ligand>
        <name>CTP</name>
        <dbReference type="ChEBI" id="CHEBI:37563"/>
    </ligand>
</feature>
<keyword evidence="3 4" id="KW-0285">Flavoprotein</keyword>
<comment type="catalytic activity">
    <reaction evidence="3 4">
        <text>N-[(R)-4-phosphopantothenoyl]-L-cysteine + H(+) = (R)-4'-phosphopantetheine + CO2</text>
        <dbReference type="Rhea" id="RHEA:16793"/>
        <dbReference type="ChEBI" id="CHEBI:15378"/>
        <dbReference type="ChEBI" id="CHEBI:16526"/>
        <dbReference type="ChEBI" id="CHEBI:59458"/>
        <dbReference type="ChEBI" id="CHEBI:61723"/>
        <dbReference type="EC" id="4.1.1.36"/>
    </reaction>
</comment>
<dbReference type="InterPro" id="IPR007085">
    <property type="entry name" value="DNA/pantothenate-metab_flavo_C"/>
</dbReference>
<dbReference type="EMBL" id="JAFREP010000001">
    <property type="protein sequence ID" value="MBO1317129.1"/>
    <property type="molecule type" value="Genomic_DNA"/>
</dbReference>
<feature type="binding site" evidence="3">
    <location>
        <position position="350"/>
    </location>
    <ligand>
        <name>CTP</name>
        <dbReference type="ChEBI" id="CHEBI:37563"/>
    </ligand>
</feature>
<dbReference type="InterPro" id="IPR036551">
    <property type="entry name" value="Flavin_trans-like"/>
</dbReference>
<keyword evidence="3" id="KW-0511">Multifunctional enzyme</keyword>
<feature type="region of interest" description="Phosphopantothenate--cysteine ligase" evidence="3">
    <location>
        <begin position="200"/>
        <end position="410"/>
    </location>
</feature>
<dbReference type="GO" id="GO:0004633">
    <property type="term" value="F:phosphopantothenoylcysteine decarboxylase activity"/>
    <property type="evidence" value="ECO:0007669"/>
    <property type="project" value="UniProtKB-UniRule"/>
</dbReference>
<dbReference type="Pfam" id="PF04127">
    <property type="entry name" value="DFP"/>
    <property type="match status" value="1"/>
</dbReference>
<evidence type="ECO:0000256" key="1">
    <source>
        <dbReference type="ARBA" id="ARBA00022793"/>
    </source>
</evidence>
<comment type="function">
    <text evidence="4">Catalyzes two steps in the biosynthesis of coenzyme A. In the first step cysteine is conjugated to 4'-phosphopantothenate to form 4-phosphopantothenoylcysteine, in the latter compound is decarboxylated to form 4'-phosphopantotheine.</text>
</comment>
<feature type="region of interest" description="Phosphopantothenoylcysteine decarboxylase" evidence="3">
    <location>
        <begin position="1"/>
        <end position="199"/>
    </location>
</feature>
<dbReference type="PANTHER" id="PTHR14359">
    <property type="entry name" value="HOMO-OLIGOMERIC FLAVIN CONTAINING CYS DECARBOXYLASE FAMILY"/>
    <property type="match status" value="1"/>
</dbReference>
<dbReference type="NCBIfam" id="TIGR00521">
    <property type="entry name" value="coaBC_dfp"/>
    <property type="match status" value="1"/>
</dbReference>
<dbReference type="EC" id="4.1.1.36" evidence="3"/>
<dbReference type="InterPro" id="IPR035929">
    <property type="entry name" value="CoaB-like_sf"/>
</dbReference>
<keyword evidence="1 3" id="KW-0210">Decarboxylase</keyword>
<dbReference type="Gene3D" id="3.40.50.1950">
    <property type="entry name" value="Flavin prenyltransferase-like"/>
    <property type="match status" value="1"/>
</dbReference>